<keyword evidence="4" id="KW-1185">Reference proteome</keyword>
<reference evidence="3" key="1">
    <citation type="submission" date="2024-02" db="EMBL/GenBank/DDBJ databases">
        <authorList>
            <consortium name="ELIXIR-Norway"/>
            <consortium name="Elixir Norway"/>
        </authorList>
    </citation>
    <scope>NUCLEOTIDE SEQUENCE</scope>
</reference>
<keyword evidence="2" id="KW-0472">Membrane</keyword>
<keyword evidence="2" id="KW-0812">Transmembrane</keyword>
<dbReference type="Proteomes" id="UP001497444">
    <property type="component" value="Chromosome 8"/>
</dbReference>
<organism evidence="3 4">
    <name type="scientific">Sphagnum jensenii</name>
    <dbReference type="NCBI Taxonomy" id="128206"/>
    <lineage>
        <taxon>Eukaryota</taxon>
        <taxon>Viridiplantae</taxon>
        <taxon>Streptophyta</taxon>
        <taxon>Embryophyta</taxon>
        <taxon>Bryophyta</taxon>
        <taxon>Sphagnophytina</taxon>
        <taxon>Sphagnopsida</taxon>
        <taxon>Sphagnales</taxon>
        <taxon>Sphagnaceae</taxon>
        <taxon>Sphagnum</taxon>
    </lineage>
</organism>
<evidence type="ECO:0000313" key="4">
    <source>
        <dbReference type="Proteomes" id="UP001497444"/>
    </source>
</evidence>
<gene>
    <name evidence="3" type="ORF">CSSPJE1EN1_LOCUS22424</name>
</gene>
<keyword evidence="2" id="KW-1133">Transmembrane helix</keyword>
<sequence length="262" mass="28230">MAMRSERHIVPVTGTDIARFLNQKKASPSKQTPAMASKNLRSSTITSTSSITEETGEKKALKGGKKTSQPNAITIACNGSGSDYIAQEEEEGVPDLSNPLLEQIKPVISTTVCTNTGPVGSDISEFANSASEVLNVNNKSVSPTLAVTATRFETDDSTACHLPDKDLLKQGEAVSLEAIPSPKRCTETFLRGIETTAEPEAEVEPVETTARAHFSSDKEGRYVSRQRCNIRVVLLTGLSLVLSIWFLFWSADEGAMEQLPPT</sequence>
<name>A0ABP0XF10_9BRYO</name>
<feature type="transmembrane region" description="Helical" evidence="2">
    <location>
        <begin position="232"/>
        <end position="251"/>
    </location>
</feature>
<evidence type="ECO:0000256" key="2">
    <source>
        <dbReference type="SAM" id="Phobius"/>
    </source>
</evidence>
<feature type="region of interest" description="Disordered" evidence="1">
    <location>
        <begin position="22"/>
        <end position="70"/>
    </location>
</feature>
<dbReference type="EMBL" id="OZ020103">
    <property type="protein sequence ID" value="CAK9276946.1"/>
    <property type="molecule type" value="Genomic_DNA"/>
</dbReference>
<feature type="compositionally biased region" description="Low complexity" evidence="1">
    <location>
        <begin position="42"/>
        <end position="53"/>
    </location>
</feature>
<feature type="compositionally biased region" description="Polar residues" evidence="1">
    <location>
        <begin position="24"/>
        <end position="34"/>
    </location>
</feature>
<proteinExistence type="predicted"/>
<evidence type="ECO:0000256" key="1">
    <source>
        <dbReference type="SAM" id="MobiDB-lite"/>
    </source>
</evidence>
<accession>A0ABP0XF10</accession>
<protein>
    <submittedName>
        <fullName evidence="3">Uncharacterized protein</fullName>
    </submittedName>
</protein>
<evidence type="ECO:0000313" key="3">
    <source>
        <dbReference type="EMBL" id="CAK9276946.1"/>
    </source>
</evidence>